<dbReference type="SUPFAM" id="SSF52833">
    <property type="entry name" value="Thioredoxin-like"/>
    <property type="match status" value="1"/>
</dbReference>
<comment type="catalytic activity">
    <reaction evidence="4">
        <text>[glutaredoxin]-dithiol + arsenate + glutathione + H(+) = glutathionyl-S-S-[glutaredoxin] + arsenite + H2O</text>
        <dbReference type="Rhea" id="RHEA:22016"/>
        <dbReference type="Rhea" id="RHEA-COMP:10729"/>
        <dbReference type="Rhea" id="RHEA-COMP:17668"/>
        <dbReference type="ChEBI" id="CHEBI:15377"/>
        <dbReference type="ChEBI" id="CHEBI:15378"/>
        <dbReference type="ChEBI" id="CHEBI:29242"/>
        <dbReference type="ChEBI" id="CHEBI:29950"/>
        <dbReference type="ChEBI" id="CHEBI:48597"/>
        <dbReference type="ChEBI" id="CHEBI:57925"/>
        <dbReference type="ChEBI" id="CHEBI:146199"/>
        <dbReference type="EC" id="1.20.4.1"/>
    </reaction>
</comment>
<keyword evidence="6" id="KW-1185">Reference proteome</keyword>
<evidence type="ECO:0000256" key="1">
    <source>
        <dbReference type="ARBA" id="ARBA00007198"/>
    </source>
</evidence>
<dbReference type="OrthoDB" id="9790554at2"/>
<accession>A0A0G3EZ37</accession>
<dbReference type="InterPro" id="IPR006659">
    <property type="entry name" value="Arsenate_reductase"/>
</dbReference>
<dbReference type="Gene3D" id="3.40.30.10">
    <property type="entry name" value="Glutaredoxin"/>
    <property type="match status" value="1"/>
</dbReference>
<dbReference type="KEGG" id="ptx:ABW99_17690"/>
<evidence type="ECO:0000313" key="6">
    <source>
        <dbReference type="Proteomes" id="UP000036700"/>
    </source>
</evidence>
<dbReference type="PROSITE" id="PS51353">
    <property type="entry name" value="ARSC"/>
    <property type="match status" value="1"/>
</dbReference>
<keyword evidence="2 4" id="KW-0560">Oxidoreductase</keyword>
<organism evidence="5 6">
    <name type="scientific">Pandoraea thiooxydans</name>
    <dbReference type="NCBI Taxonomy" id="445709"/>
    <lineage>
        <taxon>Bacteria</taxon>
        <taxon>Pseudomonadati</taxon>
        <taxon>Pseudomonadota</taxon>
        <taxon>Betaproteobacteria</taxon>
        <taxon>Burkholderiales</taxon>
        <taxon>Burkholderiaceae</taxon>
        <taxon>Pandoraea</taxon>
    </lineage>
</organism>
<dbReference type="Proteomes" id="UP000036700">
    <property type="component" value="Chromosome"/>
</dbReference>
<dbReference type="InterPro" id="IPR036249">
    <property type="entry name" value="Thioredoxin-like_sf"/>
</dbReference>
<dbReference type="EMBL" id="CP011568">
    <property type="protein sequence ID" value="AKJ70687.1"/>
    <property type="molecule type" value="Genomic_DNA"/>
</dbReference>
<dbReference type="PATRIC" id="fig|445709.3.peg.3733"/>
<comment type="similarity">
    <text evidence="1 3 4">Belongs to the ArsC family.</text>
</comment>
<evidence type="ECO:0000256" key="4">
    <source>
        <dbReference type="RuleBase" id="RU362029"/>
    </source>
</evidence>
<dbReference type="STRING" id="445709.ABW99_17690"/>
<dbReference type="GO" id="GO:0008794">
    <property type="term" value="F:arsenate reductase (glutaredoxin) activity"/>
    <property type="evidence" value="ECO:0007669"/>
    <property type="project" value="UniProtKB-UniRule"/>
</dbReference>
<evidence type="ECO:0000313" key="5">
    <source>
        <dbReference type="EMBL" id="AKJ70687.1"/>
    </source>
</evidence>
<dbReference type="NCBIfam" id="TIGR00014">
    <property type="entry name" value="arsC"/>
    <property type="match status" value="1"/>
</dbReference>
<evidence type="ECO:0000256" key="3">
    <source>
        <dbReference type="PROSITE-ProRule" id="PRU01282"/>
    </source>
</evidence>
<dbReference type="AlphaFoldDB" id="A0A0G3EZ37"/>
<dbReference type="Pfam" id="PF03960">
    <property type="entry name" value="ArsC"/>
    <property type="match status" value="1"/>
</dbReference>
<protein>
    <recommendedName>
        <fullName evidence="4">Arsenate reductase</fullName>
        <ecNumber evidence="4">1.20.4.1</ecNumber>
    </recommendedName>
</protein>
<dbReference type="PANTHER" id="PTHR30041">
    <property type="entry name" value="ARSENATE REDUCTASE"/>
    <property type="match status" value="1"/>
</dbReference>
<dbReference type="EC" id="1.20.4.1" evidence="4"/>
<sequence>MITIYHNPRCSKSRGACDLLAQSAAASGETVQVIEYLKTPPTLAQLQVLQKQLGVSARAMLRDGEPEYQALGLDDPSLDDTALLSAVAEHPKLLQRPIVVRGERAVIARPPQKVEEIL</sequence>
<dbReference type="CDD" id="cd03034">
    <property type="entry name" value="ArsC_ArsC"/>
    <property type="match status" value="1"/>
</dbReference>
<proteinExistence type="inferred from homology"/>
<evidence type="ECO:0000256" key="2">
    <source>
        <dbReference type="ARBA" id="ARBA00023002"/>
    </source>
</evidence>
<dbReference type="PANTHER" id="PTHR30041:SF4">
    <property type="entry name" value="ARSENATE REDUCTASE"/>
    <property type="match status" value="1"/>
</dbReference>
<gene>
    <name evidence="5" type="ORF">ABW99_17690</name>
</gene>
<dbReference type="RefSeq" id="WP_047216783.1">
    <property type="nucleotide sequence ID" value="NZ_CP011568.3"/>
</dbReference>
<reference evidence="6" key="1">
    <citation type="submission" date="2015-06" db="EMBL/GenBank/DDBJ databases">
        <authorList>
            <person name="Lim Y.L."/>
            <person name="Ee R."/>
            <person name="Yong D."/>
            <person name="How K.Y."/>
            <person name="Yin W.F."/>
            <person name="Chan K.G."/>
        </authorList>
    </citation>
    <scope>NUCLEOTIDE SEQUENCE [LARGE SCALE GENOMIC DNA]</scope>
    <source>
        <strain evidence="6">DSM 25325</strain>
    </source>
</reference>
<name>A0A0G3EZ37_9BURK</name>
<dbReference type="InterPro" id="IPR006660">
    <property type="entry name" value="Arsenate_reductase-like"/>
</dbReference>